<evidence type="ECO:0000256" key="2">
    <source>
        <dbReference type="ARBA" id="ARBA00022475"/>
    </source>
</evidence>
<keyword evidence="2" id="KW-1003">Cell membrane</keyword>
<feature type="transmembrane region" description="Helical" evidence="6">
    <location>
        <begin position="90"/>
        <end position="115"/>
    </location>
</feature>
<keyword evidence="9" id="KW-1185">Reference proteome</keyword>
<evidence type="ECO:0000256" key="5">
    <source>
        <dbReference type="ARBA" id="ARBA00023136"/>
    </source>
</evidence>
<accession>A0A1I5C806</accession>
<organism evidence="8 9">
    <name type="scientific">Anaerocolumna aminovalerica</name>
    <dbReference type="NCBI Taxonomy" id="1527"/>
    <lineage>
        <taxon>Bacteria</taxon>
        <taxon>Bacillati</taxon>
        <taxon>Bacillota</taxon>
        <taxon>Clostridia</taxon>
        <taxon>Lachnospirales</taxon>
        <taxon>Lachnospiraceae</taxon>
        <taxon>Anaerocolumna</taxon>
    </lineage>
</organism>
<keyword evidence="5 6" id="KW-0472">Membrane</keyword>
<feature type="transmembrane region" description="Helical" evidence="6">
    <location>
        <begin position="47"/>
        <end position="69"/>
    </location>
</feature>
<dbReference type="Pfam" id="PF12698">
    <property type="entry name" value="ABC2_membrane_3"/>
    <property type="match status" value="1"/>
</dbReference>
<dbReference type="RefSeq" id="WP_091684102.1">
    <property type="nucleotide sequence ID" value="NZ_BAABFM010000017.1"/>
</dbReference>
<proteinExistence type="predicted"/>
<evidence type="ECO:0000256" key="1">
    <source>
        <dbReference type="ARBA" id="ARBA00004651"/>
    </source>
</evidence>
<evidence type="ECO:0000256" key="3">
    <source>
        <dbReference type="ARBA" id="ARBA00022692"/>
    </source>
</evidence>
<keyword evidence="3 6" id="KW-0812">Transmembrane</keyword>
<evidence type="ECO:0000256" key="6">
    <source>
        <dbReference type="SAM" id="Phobius"/>
    </source>
</evidence>
<evidence type="ECO:0000259" key="7">
    <source>
        <dbReference type="Pfam" id="PF12698"/>
    </source>
</evidence>
<feature type="transmembrane region" description="Helical" evidence="6">
    <location>
        <begin position="212"/>
        <end position="233"/>
    </location>
</feature>
<dbReference type="OrthoDB" id="9794512at2"/>
<dbReference type="AlphaFoldDB" id="A0A1I5C806"/>
<gene>
    <name evidence="8" type="ORF">SAMN04489757_102187</name>
</gene>
<keyword evidence="4 6" id="KW-1133">Transmembrane helix</keyword>
<name>A0A1I5C806_9FIRM</name>
<dbReference type="EMBL" id="FOWD01000002">
    <property type="protein sequence ID" value="SFN83006.1"/>
    <property type="molecule type" value="Genomic_DNA"/>
</dbReference>
<comment type="subcellular location">
    <subcellularLocation>
        <location evidence="1">Cell membrane</location>
        <topology evidence="1">Multi-pass membrane protein</topology>
    </subcellularLocation>
</comment>
<dbReference type="PANTHER" id="PTHR30294">
    <property type="entry name" value="MEMBRANE COMPONENT OF ABC TRANSPORTER YHHJ-RELATED"/>
    <property type="match status" value="1"/>
</dbReference>
<dbReference type="STRING" id="1527.SAMN04489757_102187"/>
<reference evidence="8 9" key="1">
    <citation type="submission" date="2016-10" db="EMBL/GenBank/DDBJ databases">
        <authorList>
            <person name="de Groot N.N."/>
        </authorList>
    </citation>
    <scope>NUCLEOTIDE SEQUENCE [LARGE SCALE GENOMIC DNA]</scope>
    <source>
        <strain evidence="8 9">DSM 1283</strain>
    </source>
</reference>
<evidence type="ECO:0000313" key="8">
    <source>
        <dbReference type="EMBL" id="SFN83006.1"/>
    </source>
</evidence>
<dbReference type="PANTHER" id="PTHR30294:SF29">
    <property type="entry name" value="MULTIDRUG ABC TRANSPORTER PERMEASE YBHS-RELATED"/>
    <property type="match status" value="1"/>
</dbReference>
<feature type="transmembrane region" description="Helical" evidence="6">
    <location>
        <begin position="127"/>
        <end position="149"/>
    </location>
</feature>
<dbReference type="GO" id="GO:0005886">
    <property type="term" value="C:plasma membrane"/>
    <property type="evidence" value="ECO:0007669"/>
    <property type="project" value="UniProtKB-SubCell"/>
</dbReference>
<dbReference type="InterPro" id="IPR013525">
    <property type="entry name" value="ABC2_TM"/>
</dbReference>
<dbReference type="Proteomes" id="UP000198806">
    <property type="component" value="Unassembled WGS sequence"/>
</dbReference>
<feature type="transmembrane region" description="Helical" evidence="6">
    <location>
        <begin position="185"/>
        <end position="205"/>
    </location>
</feature>
<feature type="transmembrane region" description="Helical" evidence="6">
    <location>
        <begin position="12"/>
        <end position="35"/>
    </location>
</feature>
<feature type="transmembrane region" description="Helical" evidence="6">
    <location>
        <begin position="253"/>
        <end position="278"/>
    </location>
</feature>
<feature type="domain" description="ABC-2 type transporter transmembrane" evidence="7">
    <location>
        <begin position="42"/>
        <end position="193"/>
    </location>
</feature>
<sequence>MLAIYKKELKSYFTSMTGYVFIAFFLCIIGIYYVAYNLGGALSNFEYVLSSTSFLFVLLVPILTMRIMAEEKKQKTDQLLYTSPLPPVSIIIGKYLAVFTVFLIAIAIVSLYPIILLQFGNVPLKIAYGSILGFLLLGSAYIAMGLFISSLTESQLVSAVVSFVVILITVLMSGIVEMFPKDNKSAWAIFSVILILICLITYAVIHNVTLSLSLGIVGEAALTLIYFLRPTLFDGLVVRFFNWFSIIERYDNFLMGMLDLSAVIYYISIVFLFLFLTVQSIKKSRWN</sequence>
<evidence type="ECO:0000313" key="9">
    <source>
        <dbReference type="Proteomes" id="UP000198806"/>
    </source>
</evidence>
<dbReference type="InterPro" id="IPR051449">
    <property type="entry name" value="ABC-2_transporter_component"/>
</dbReference>
<evidence type="ECO:0000256" key="4">
    <source>
        <dbReference type="ARBA" id="ARBA00022989"/>
    </source>
</evidence>
<feature type="transmembrane region" description="Helical" evidence="6">
    <location>
        <begin position="156"/>
        <end position="179"/>
    </location>
</feature>
<dbReference type="GO" id="GO:0140359">
    <property type="term" value="F:ABC-type transporter activity"/>
    <property type="evidence" value="ECO:0007669"/>
    <property type="project" value="InterPro"/>
</dbReference>
<protein>
    <submittedName>
        <fullName evidence="8">ABC-2 type transport system permease protein</fullName>
    </submittedName>
</protein>